<gene>
    <name evidence="1" type="ORF">QBC38DRAFT_461643</name>
</gene>
<keyword evidence="2" id="KW-1185">Reference proteome</keyword>
<evidence type="ECO:0000313" key="1">
    <source>
        <dbReference type="EMBL" id="KAK4221289.1"/>
    </source>
</evidence>
<sequence length="222" mass="24820">MASPIVGHFYDFPADTASAILDIVEHPDGDKCSNDSIVKAAWLNIPSDDYFPKRPCTESKAKATPQPGVVAGTNQMKRDILWIECKAPILNFPAGWHDALTEATDRLAGAHPNRMLYLILAIGAQWLPFVWDPTTPPLPAAQRLTFLNHDGTTWNDVHPSIRPMNLPMIPAPNLALPRDQQQCSSPARAILNHWSKDFVLFLFPLLLSYRIVLERRKSPILN</sequence>
<organism evidence="1 2">
    <name type="scientific">Podospora fimiseda</name>
    <dbReference type="NCBI Taxonomy" id="252190"/>
    <lineage>
        <taxon>Eukaryota</taxon>
        <taxon>Fungi</taxon>
        <taxon>Dikarya</taxon>
        <taxon>Ascomycota</taxon>
        <taxon>Pezizomycotina</taxon>
        <taxon>Sordariomycetes</taxon>
        <taxon>Sordariomycetidae</taxon>
        <taxon>Sordariales</taxon>
        <taxon>Podosporaceae</taxon>
        <taxon>Podospora</taxon>
    </lineage>
</organism>
<reference evidence="1" key="2">
    <citation type="submission" date="2023-05" db="EMBL/GenBank/DDBJ databases">
        <authorList>
            <consortium name="Lawrence Berkeley National Laboratory"/>
            <person name="Steindorff A."/>
            <person name="Hensen N."/>
            <person name="Bonometti L."/>
            <person name="Westerberg I."/>
            <person name="Brannstrom I.O."/>
            <person name="Guillou S."/>
            <person name="Cros-Aarteil S."/>
            <person name="Calhoun S."/>
            <person name="Haridas S."/>
            <person name="Kuo A."/>
            <person name="Mondo S."/>
            <person name="Pangilinan J."/>
            <person name="Riley R."/>
            <person name="Labutti K."/>
            <person name="Andreopoulos B."/>
            <person name="Lipzen A."/>
            <person name="Chen C."/>
            <person name="Yanf M."/>
            <person name="Daum C."/>
            <person name="Ng V."/>
            <person name="Clum A."/>
            <person name="Ohm R."/>
            <person name="Martin F."/>
            <person name="Silar P."/>
            <person name="Natvig D."/>
            <person name="Lalanne C."/>
            <person name="Gautier V."/>
            <person name="Ament-Velasquez S.L."/>
            <person name="Kruys A."/>
            <person name="Hutchinson M.I."/>
            <person name="Powell A.J."/>
            <person name="Barry K."/>
            <person name="Miller A.N."/>
            <person name="Grigoriev I.V."/>
            <person name="Debuchy R."/>
            <person name="Gladieux P."/>
            <person name="Thoren M.H."/>
            <person name="Johannesson H."/>
        </authorList>
    </citation>
    <scope>NUCLEOTIDE SEQUENCE</scope>
    <source>
        <strain evidence="1">CBS 990.96</strain>
    </source>
</reference>
<reference evidence="1" key="1">
    <citation type="journal article" date="2023" name="Mol. Phylogenet. Evol.">
        <title>Genome-scale phylogeny and comparative genomics of the fungal order Sordariales.</title>
        <authorList>
            <person name="Hensen N."/>
            <person name="Bonometti L."/>
            <person name="Westerberg I."/>
            <person name="Brannstrom I.O."/>
            <person name="Guillou S."/>
            <person name="Cros-Aarteil S."/>
            <person name="Calhoun S."/>
            <person name="Haridas S."/>
            <person name="Kuo A."/>
            <person name="Mondo S."/>
            <person name="Pangilinan J."/>
            <person name="Riley R."/>
            <person name="LaButti K."/>
            <person name="Andreopoulos B."/>
            <person name="Lipzen A."/>
            <person name="Chen C."/>
            <person name="Yan M."/>
            <person name="Daum C."/>
            <person name="Ng V."/>
            <person name="Clum A."/>
            <person name="Steindorff A."/>
            <person name="Ohm R.A."/>
            <person name="Martin F."/>
            <person name="Silar P."/>
            <person name="Natvig D.O."/>
            <person name="Lalanne C."/>
            <person name="Gautier V."/>
            <person name="Ament-Velasquez S.L."/>
            <person name="Kruys A."/>
            <person name="Hutchinson M.I."/>
            <person name="Powell A.J."/>
            <person name="Barry K."/>
            <person name="Miller A.N."/>
            <person name="Grigoriev I.V."/>
            <person name="Debuchy R."/>
            <person name="Gladieux P."/>
            <person name="Hiltunen Thoren M."/>
            <person name="Johannesson H."/>
        </authorList>
    </citation>
    <scope>NUCLEOTIDE SEQUENCE</scope>
    <source>
        <strain evidence="1">CBS 990.96</strain>
    </source>
</reference>
<comment type="caution">
    <text evidence="1">The sequence shown here is derived from an EMBL/GenBank/DDBJ whole genome shotgun (WGS) entry which is preliminary data.</text>
</comment>
<dbReference type="AlphaFoldDB" id="A0AAN7BEW8"/>
<dbReference type="Proteomes" id="UP001301958">
    <property type="component" value="Unassembled WGS sequence"/>
</dbReference>
<evidence type="ECO:0000313" key="2">
    <source>
        <dbReference type="Proteomes" id="UP001301958"/>
    </source>
</evidence>
<dbReference type="EMBL" id="MU865563">
    <property type="protein sequence ID" value="KAK4221289.1"/>
    <property type="molecule type" value="Genomic_DNA"/>
</dbReference>
<protein>
    <submittedName>
        <fullName evidence="1">Uncharacterized protein</fullName>
    </submittedName>
</protein>
<proteinExistence type="predicted"/>
<accession>A0AAN7BEW8</accession>
<name>A0AAN7BEW8_9PEZI</name>